<dbReference type="PANTHER" id="PTHR44227">
    <property type="match status" value="1"/>
</dbReference>
<dbReference type="RefSeq" id="WP_085757123.1">
    <property type="nucleotide sequence ID" value="NZ_CP019343.1"/>
</dbReference>
<evidence type="ECO:0008006" key="6">
    <source>
        <dbReference type="Google" id="ProtNLM"/>
    </source>
</evidence>
<feature type="transmembrane region" description="Helical" evidence="3">
    <location>
        <begin position="335"/>
        <end position="353"/>
    </location>
</feature>
<organism evidence="4 5">
    <name type="scientific">Oceanicoccus sagamiensis</name>
    <dbReference type="NCBI Taxonomy" id="716816"/>
    <lineage>
        <taxon>Bacteria</taxon>
        <taxon>Pseudomonadati</taxon>
        <taxon>Pseudomonadota</taxon>
        <taxon>Gammaproteobacteria</taxon>
        <taxon>Cellvibrionales</taxon>
        <taxon>Spongiibacteraceae</taxon>
        <taxon>Oceanicoccus</taxon>
    </lineage>
</organism>
<dbReference type="InterPro" id="IPR011990">
    <property type="entry name" value="TPR-like_helical_dom_sf"/>
</dbReference>
<dbReference type="OrthoDB" id="8566379at2"/>
<dbReference type="PANTHER" id="PTHR44227:SF3">
    <property type="entry name" value="PROTEIN O-MANNOSYL-TRANSFERASE TMTC4"/>
    <property type="match status" value="1"/>
</dbReference>
<protein>
    <recommendedName>
        <fullName evidence="6">Glycosyltransferase RgtA/B/C/D-like domain-containing protein</fullName>
    </recommendedName>
</protein>
<keyword evidence="3" id="KW-0472">Membrane</keyword>
<keyword evidence="5" id="KW-1185">Reference proteome</keyword>
<evidence type="ECO:0000256" key="1">
    <source>
        <dbReference type="ARBA" id="ARBA00022737"/>
    </source>
</evidence>
<evidence type="ECO:0000256" key="3">
    <source>
        <dbReference type="SAM" id="Phobius"/>
    </source>
</evidence>
<evidence type="ECO:0000313" key="4">
    <source>
        <dbReference type="EMBL" id="ARN73029.1"/>
    </source>
</evidence>
<feature type="transmembrane region" description="Helical" evidence="3">
    <location>
        <begin position="308"/>
        <end position="329"/>
    </location>
</feature>
<keyword evidence="2" id="KW-0802">TPR repeat</keyword>
<feature type="transmembrane region" description="Helical" evidence="3">
    <location>
        <begin position="205"/>
        <end position="222"/>
    </location>
</feature>
<accession>A0A1X9NBV9</accession>
<sequence>MVFTWRQQLLALIVLGFVYIFYIQGAEGDFILDDIHNIALNEDIRINDLSITSIEQGLSSGKVGLLGRPLPMLSFSLDYFFSGYDVAAFKRTSIGLHALAFLGVFALSRQLLTVYAVRAFINPSHVFPLALAVSVIWALHPLHISTVVYVVQRMALMAALFSFASLWSYMKWRQRMGENSGLNIVWLIMALIFAILGFLSKENAVLLVAYIVVLELFVYGEARSKAERLYRKILLVATAVTLLLSIAYLHYGVDWYAGKYLLRDFDLWQRLQTEARIFFHYLQWLLMPNINSYGLFHDDIDISTGLLSPVTTLLSLVGIPALVVLSFVLREKLPWLGFGLSFFIAGHLLESTVIPLELVFEHRNYLPGFGIAFIVIVGGYRLLNSLGVSSLHIPVFIVVLAYLMVLSSIRLNEWRDPHLQSLSAVERHPESARSHWQLAAWYFEAYKQDLLRGGGFQPVFEDGVSHAEYAAEISPRYTTSLFGLIGVYNQLKLPHEKEWEDKLVYRLENYPYHFENDSHFKNMILCSQQSREVCALSPETAERLFDAALKNVTVQAGVRANLYHGYGILSHNFRNKEKAFSLMEKSASIRPKVLLYKDLVAVALDLKRKDDALKYLNKLKALPYEGRVSNELVKNLEQFVDDCCEQDLNIKIR</sequence>
<feature type="transmembrane region" description="Helical" evidence="3">
    <location>
        <begin position="389"/>
        <end position="409"/>
    </location>
</feature>
<dbReference type="InterPro" id="IPR052346">
    <property type="entry name" value="O-mannosyl-transferase_TMTC"/>
</dbReference>
<feature type="transmembrane region" description="Helical" evidence="3">
    <location>
        <begin position="365"/>
        <end position="383"/>
    </location>
</feature>
<reference evidence="4 5" key="1">
    <citation type="submission" date="2016-11" db="EMBL/GenBank/DDBJ databases">
        <title>Trade-off between light-utilization and light-protection in marine flavobacteria.</title>
        <authorList>
            <person name="Kumagai Y."/>
        </authorList>
    </citation>
    <scope>NUCLEOTIDE SEQUENCE [LARGE SCALE GENOMIC DNA]</scope>
    <source>
        <strain evidence="4 5">NBRC 107125</strain>
    </source>
</reference>
<keyword evidence="3" id="KW-0812">Transmembrane</keyword>
<dbReference type="Gene3D" id="1.25.40.10">
    <property type="entry name" value="Tetratricopeptide repeat domain"/>
    <property type="match status" value="1"/>
</dbReference>
<dbReference type="STRING" id="716816.BST96_02245"/>
<feature type="transmembrane region" description="Helical" evidence="3">
    <location>
        <begin position="88"/>
        <end position="107"/>
    </location>
</feature>
<dbReference type="KEGG" id="osg:BST96_02245"/>
<name>A0A1X9NBV9_9GAMM</name>
<proteinExistence type="predicted"/>
<evidence type="ECO:0000313" key="5">
    <source>
        <dbReference type="Proteomes" id="UP000193450"/>
    </source>
</evidence>
<feature type="transmembrane region" description="Helical" evidence="3">
    <location>
        <begin position="234"/>
        <end position="257"/>
    </location>
</feature>
<feature type="transmembrane region" description="Helical" evidence="3">
    <location>
        <begin position="146"/>
        <end position="169"/>
    </location>
</feature>
<dbReference type="EMBL" id="CP019343">
    <property type="protein sequence ID" value="ARN73029.1"/>
    <property type="molecule type" value="Genomic_DNA"/>
</dbReference>
<gene>
    <name evidence="4" type="ORF">BST96_02245</name>
</gene>
<feature type="transmembrane region" description="Helical" evidence="3">
    <location>
        <begin position="119"/>
        <end position="140"/>
    </location>
</feature>
<dbReference type="Proteomes" id="UP000193450">
    <property type="component" value="Chromosome"/>
</dbReference>
<feature type="transmembrane region" description="Helical" evidence="3">
    <location>
        <begin position="181"/>
        <end position="199"/>
    </location>
</feature>
<dbReference type="AlphaFoldDB" id="A0A1X9NBV9"/>
<keyword evidence="3" id="KW-1133">Transmembrane helix</keyword>
<evidence type="ECO:0000256" key="2">
    <source>
        <dbReference type="ARBA" id="ARBA00022803"/>
    </source>
</evidence>
<keyword evidence="1" id="KW-0677">Repeat</keyword>